<evidence type="ECO:0000256" key="4">
    <source>
        <dbReference type="ARBA" id="ARBA00022989"/>
    </source>
</evidence>
<reference evidence="14" key="2">
    <citation type="submission" date="2017-02" db="EMBL/GenBank/DDBJ databases">
        <title>Sunflower complete genome.</title>
        <authorList>
            <person name="Langlade N."/>
            <person name="Munos S."/>
        </authorList>
    </citation>
    <scope>NUCLEOTIDE SEQUENCE [LARGE SCALE GENOMIC DNA]</scope>
    <source>
        <tissue evidence="14">Leaves</tissue>
    </source>
</reference>
<accession>A0A251S3N9</accession>
<dbReference type="GO" id="GO:0038023">
    <property type="term" value="F:signaling receptor activity"/>
    <property type="evidence" value="ECO:0000318"/>
    <property type="project" value="GO_Central"/>
</dbReference>
<dbReference type="Pfam" id="PF00060">
    <property type="entry name" value="Lig_chan"/>
    <property type="match status" value="1"/>
</dbReference>
<dbReference type="FunCoup" id="A0A251S3N9">
    <property type="interactions" value="280"/>
</dbReference>
<keyword evidence="4 11" id="KW-1133">Transmembrane helix</keyword>
<dbReference type="Gene3D" id="3.40.50.2300">
    <property type="match status" value="2"/>
</dbReference>
<dbReference type="FunFam" id="3.40.190.10:FF:000103">
    <property type="entry name" value="Glutamate receptor"/>
    <property type="match status" value="1"/>
</dbReference>
<dbReference type="InterPro" id="IPR001320">
    <property type="entry name" value="Iontro_rcpt_C"/>
</dbReference>
<evidence type="ECO:0000256" key="6">
    <source>
        <dbReference type="ARBA" id="ARBA00023136"/>
    </source>
</evidence>
<dbReference type="InterPro" id="IPR028082">
    <property type="entry name" value="Peripla_BP_I"/>
</dbReference>
<dbReference type="AlphaFoldDB" id="A0A251S3N9"/>
<feature type="domain" description="Ionotropic glutamate receptor C-terminal" evidence="12">
    <location>
        <begin position="308"/>
        <end position="649"/>
    </location>
</feature>
<proteinExistence type="predicted"/>
<feature type="transmembrane region" description="Helical" evidence="11">
    <location>
        <begin position="435"/>
        <end position="455"/>
    </location>
</feature>
<keyword evidence="7 14" id="KW-0675">Receptor</keyword>
<evidence type="ECO:0000256" key="8">
    <source>
        <dbReference type="ARBA" id="ARBA00023180"/>
    </source>
</evidence>
<gene>
    <name evidence="14" type="ORF">HannXRQ_Chr16g0531261</name>
    <name evidence="13" type="ORF">HanXRQr2_Chr01g0020951</name>
</gene>
<evidence type="ECO:0000256" key="11">
    <source>
        <dbReference type="SAM" id="Phobius"/>
    </source>
</evidence>
<dbReference type="EMBL" id="CM007905">
    <property type="protein sequence ID" value="OTF93288.1"/>
    <property type="molecule type" value="Genomic_DNA"/>
</dbReference>
<dbReference type="EMBL" id="MNCJ02000316">
    <property type="protein sequence ID" value="KAF5821964.1"/>
    <property type="molecule type" value="Genomic_DNA"/>
</dbReference>
<comment type="subcellular location">
    <subcellularLocation>
        <location evidence="1">Membrane</location>
        <topology evidence="1">Multi-pass membrane protein</topology>
    </subcellularLocation>
</comment>
<keyword evidence="3 11" id="KW-0812">Transmembrane</keyword>
<reference evidence="13 15" key="1">
    <citation type="journal article" date="2017" name="Nature">
        <title>The sunflower genome provides insights into oil metabolism, flowering and Asterid evolution.</title>
        <authorList>
            <person name="Badouin H."/>
            <person name="Gouzy J."/>
            <person name="Grassa C.J."/>
            <person name="Murat F."/>
            <person name="Staton S.E."/>
            <person name="Cottret L."/>
            <person name="Lelandais-Briere C."/>
            <person name="Owens G.L."/>
            <person name="Carrere S."/>
            <person name="Mayjonade B."/>
            <person name="Legrand L."/>
            <person name="Gill N."/>
            <person name="Kane N.C."/>
            <person name="Bowers J.E."/>
            <person name="Hubner S."/>
            <person name="Bellec A."/>
            <person name="Berard A."/>
            <person name="Berges H."/>
            <person name="Blanchet N."/>
            <person name="Boniface M.C."/>
            <person name="Brunel D."/>
            <person name="Catrice O."/>
            <person name="Chaidir N."/>
            <person name="Claudel C."/>
            <person name="Donnadieu C."/>
            <person name="Faraut T."/>
            <person name="Fievet G."/>
            <person name="Helmstetter N."/>
            <person name="King M."/>
            <person name="Knapp S.J."/>
            <person name="Lai Z."/>
            <person name="Le Paslier M.C."/>
            <person name="Lippi Y."/>
            <person name="Lorenzon L."/>
            <person name="Mandel J.R."/>
            <person name="Marage G."/>
            <person name="Marchand G."/>
            <person name="Marquand E."/>
            <person name="Bret-Mestries E."/>
            <person name="Morien E."/>
            <person name="Nambeesan S."/>
            <person name="Nguyen T."/>
            <person name="Pegot-Espagnet P."/>
            <person name="Pouilly N."/>
            <person name="Raftis F."/>
            <person name="Sallet E."/>
            <person name="Schiex T."/>
            <person name="Thomas J."/>
            <person name="Vandecasteele C."/>
            <person name="Vares D."/>
            <person name="Vear F."/>
            <person name="Vautrin S."/>
            <person name="Crespi M."/>
            <person name="Mangin B."/>
            <person name="Burke J.M."/>
            <person name="Salse J."/>
            <person name="Munos S."/>
            <person name="Vincourt P."/>
            <person name="Rieseberg L.H."/>
            <person name="Langlade N.B."/>
        </authorList>
    </citation>
    <scope>NUCLEOTIDE SEQUENCE [LARGE SCALE GENOMIC DNA]</scope>
    <source>
        <strain evidence="15">cv. SF193</strain>
        <tissue evidence="13">Leaves</tissue>
    </source>
</reference>
<evidence type="ECO:0000256" key="2">
    <source>
        <dbReference type="ARBA" id="ARBA00022448"/>
    </source>
</evidence>
<keyword evidence="10" id="KW-0407">Ion channel</keyword>
<dbReference type="InterPro" id="IPR001828">
    <property type="entry name" value="ANF_lig-bd_rcpt"/>
</dbReference>
<name>A0A251S3N9_HELAN</name>
<dbReference type="InterPro" id="IPR015683">
    <property type="entry name" value="Ionotropic_Glu_rcpt"/>
</dbReference>
<dbReference type="OMA" id="AQYENFG"/>
<dbReference type="CDD" id="cd13686">
    <property type="entry name" value="GluR_Plant"/>
    <property type="match status" value="1"/>
</dbReference>
<sequence>MTQEETIQWKGVAAIAESFKWKGVILVHEDSEFGRESVAYVIESFQEKNIHISYKSAVSLSATDDHIVDELRKLSDLQETIFIIHVPHSIAYRLLVYAKRMGLMTQGYAWIVTDKTMNFFDPVELDVEVLEAFQGVLGLRYFIPSSNQFHNFSRRWRRESLFSNPNIFNALAYDAIFAVAMAVERVEIRHSKNRKKTDVGMSMNFRNIRVSESQMLVFKELLSVRFNGLSGEFHFVNRKSMAMPLEIVNVIGKGERSVGFWTEEDGITMYLKSKPNQHPYSISGLERVIWPGESMIPPRRLILQTRKELRIGVPMHTGFDELLSVEHNPHTNATIAKGFCVDVFNAALDALPYKVPYVFVPFSMARRPNSESYNQLIYQVYLQNYDAVVGDTTITANRSLYVDFTIPYTDLGVGTVARDNHNQRKLWWFLEPLDTHMWVATTCSFFIIGATIWVIEYPINTTFQGPWQEVVGNVLWFSFSTLTYSHTKLLSNLSKLLVTVWLFIVLILVTSYSAALSSMLTVQQIQLTRRGINIGYQAGSFIEGVIVNNSNFKDPSLRSYYSLAEYARALEGGNKNGGVVAIMDEIPYLKLLLAKYGNAYHLVSYEPSTNGFGFVFPRGSPLVSDISREILRLRQEGELLKLEKKWFQKDSSFIPQDSQVVNPTILTLHNFRGLYLIGGIILALVPLVFLLRHVYTSSFLK</sequence>
<evidence type="ECO:0000313" key="13">
    <source>
        <dbReference type="EMBL" id="KAF5821964.1"/>
    </source>
</evidence>
<feature type="transmembrane region" description="Helical" evidence="11">
    <location>
        <begin position="498"/>
        <end position="522"/>
    </location>
</feature>
<dbReference type="PANTHER" id="PTHR18966">
    <property type="entry name" value="IONOTROPIC GLUTAMATE RECEPTOR"/>
    <property type="match status" value="1"/>
</dbReference>
<evidence type="ECO:0000313" key="14">
    <source>
        <dbReference type="EMBL" id="OTF93288.1"/>
    </source>
</evidence>
<evidence type="ECO:0000256" key="3">
    <source>
        <dbReference type="ARBA" id="ARBA00022692"/>
    </source>
</evidence>
<keyword evidence="5" id="KW-0406">Ion transport</keyword>
<dbReference type="Proteomes" id="UP000215914">
    <property type="component" value="Chromosome 16"/>
</dbReference>
<keyword evidence="6 11" id="KW-0472">Membrane</keyword>
<dbReference type="GO" id="GO:0005886">
    <property type="term" value="C:plasma membrane"/>
    <property type="evidence" value="ECO:0000318"/>
    <property type="project" value="GO_Central"/>
</dbReference>
<dbReference type="InParanoid" id="A0A251S3N9"/>
<organism evidence="14 15">
    <name type="scientific">Helianthus annuus</name>
    <name type="common">Common sunflower</name>
    <dbReference type="NCBI Taxonomy" id="4232"/>
    <lineage>
        <taxon>Eukaryota</taxon>
        <taxon>Viridiplantae</taxon>
        <taxon>Streptophyta</taxon>
        <taxon>Embryophyta</taxon>
        <taxon>Tracheophyta</taxon>
        <taxon>Spermatophyta</taxon>
        <taxon>Magnoliopsida</taxon>
        <taxon>eudicotyledons</taxon>
        <taxon>Gunneridae</taxon>
        <taxon>Pentapetalae</taxon>
        <taxon>asterids</taxon>
        <taxon>campanulids</taxon>
        <taxon>Asterales</taxon>
        <taxon>Asteraceae</taxon>
        <taxon>Asteroideae</taxon>
        <taxon>Heliantheae alliance</taxon>
        <taxon>Heliantheae</taxon>
        <taxon>Helianthus</taxon>
    </lineage>
</organism>
<keyword evidence="9" id="KW-1071">Ligand-gated ion channel</keyword>
<dbReference type="InterPro" id="IPR019594">
    <property type="entry name" value="Glu/Gly-bd"/>
</dbReference>
<dbReference type="SMART" id="SM00079">
    <property type="entry name" value="PBPe"/>
    <property type="match status" value="1"/>
</dbReference>
<evidence type="ECO:0000256" key="10">
    <source>
        <dbReference type="ARBA" id="ARBA00023303"/>
    </source>
</evidence>
<evidence type="ECO:0000256" key="5">
    <source>
        <dbReference type="ARBA" id="ARBA00023065"/>
    </source>
</evidence>
<dbReference type="Gene3D" id="3.40.190.10">
    <property type="entry name" value="Periplasmic binding protein-like II"/>
    <property type="match status" value="2"/>
</dbReference>
<evidence type="ECO:0000259" key="12">
    <source>
        <dbReference type="SMART" id="SM00079"/>
    </source>
</evidence>
<keyword evidence="2" id="KW-0813">Transport</keyword>
<evidence type="ECO:0000313" key="15">
    <source>
        <dbReference type="Proteomes" id="UP000215914"/>
    </source>
</evidence>
<dbReference type="Gene3D" id="1.10.287.70">
    <property type="match status" value="1"/>
</dbReference>
<keyword evidence="15" id="KW-1185">Reference proteome</keyword>
<feature type="transmembrane region" description="Helical" evidence="11">
    <location>
        <begin position="674"/>
        <end position="695"/>
    </location>
</feature>
<dbReference type="SUPFAM" id="SSF53822">
    <property type="entry name" value="Periplasmic binding protein-like I"/>
    <property type="match status" value="1"/>
</dbReference>
<protein>
    <submittedName>
        <fullName evidence="13 14">Periplasmic binding protein-like I</fullName>
    </submittedName>
</protein>
<dbReference type="GO" id="GO:0015276">
    <property type="term" value="F:ligand-gated monoatomic ion channel activity"/>
    <property type="evidence" value="ECO:0000318"/>
    <property type="project" value="GO_Central"/>
</dbReference>
<evidence type="ECO:0000256" key="1">
    <source>
        <dbReference type="ARBA" id="ARBA00004141"/>
    </source>
</evidence>
<dbReference type="Pfam" id="PF10613">
    <property type="entry name" value="Lig_chan-Glu_bd"/>
    <property type="match status" value="1"/>
</dbReference>
<dbReference type="Pfam" id="PF01094">
    <property type="entry name" value="ANF_receptor"/>
    <property type="match status" value="1"/>
</dbReference>
<dbReference type="SUPFAM" id="SSF53850">
    <property type="entry name" value="Periplasmic binding protein-like II"/>
    <property type="match status" value="1"/>
</dbReference>
<evidence type="ECO:0000256" key="7">
    <source>
        <dbReference type="ARBA" id="ARBA00023170"/>
    </source>
</evidence>
<dbReference type="Gramene" id="mRNA:HanXRQr2_Chr01g0020951">
    <property type="protein sequence ID" value="mRNA:HanXRQr2_Chr01g0020951"/>
    <property type="gene ID" value="HanXRQr2_Chr01g0020951"/>
</dbReference>
<keyword evidence="8" id="KW-0325">Glycoprotein</keyword>
<reference evidence="13" key="3">
    <citation type="submission" date="2020-06" db="EMBL/GenBank/DDBJ databases">
        <title>Helianthus annuus Genome sequencing and assembly Release 2.</title>
        <authorList>
            <person name="Gouzy J."/>
            <person name="Langlade N."/>
            <person name="Munos S."/>
        </authorList>
    </citation>
    <scope>NUCLEOTIDE SEQUENCE</scope>
    <source>
        <tissue evidence="13">Leaves</tissue>
    </source>
</reference>
<evidence type="ECO:0000256" key="9">
    <source>
        <dbReference type="ARBA" id="ARBA00023286"/>
    </source>
</evidence>